<dbReference type="Gene3D" id="3.40.50.150">
    <property type="entry name" value="Vaccinia Virus protein VP39"/>
    <property type="match status" value="1"/>
</dbReference>
<dbReference type="PANTHER" id="PTHR43542:SF1">
    <property type="entry name" value="METHYLTRANSFERASE"/>
    <property type="match status" value="1"/>
</dbReference>
<evidence type="ECO:0000313" key="3">
    <source>
        <dbReference type="EMBL" id="CAB4368213.1"/>
    </source>
</evidence>
<dbReference type="SUPFAM" id="SSF53335">
    <property type="entry name" value="S-adenosyl-L-methionine-dependent methyltransferases"/>
    <property type="match status" value="1"/>
</dbReference>
<dbReference type="EMBL" id="CAFBQH010000036">
    <property type="protein sequence ID" value="CAB5048861.1"/>
    <property type="molecule type" value="Genomic_DNA"/>
</dbReference>
<accession>A0A6J6AH61</accession>
<dbReference type="GO" id="GO:0008168">
    <property type="term" value="F:methyltransferase activity"/>
    <property type="evidence" value="ECO:0007669"/>
    <property type="project" value="UniProtKB-KW"/>
</dbReference>
<dbReference type="InterPro" id="IPR004398">
    <property type="entry name" value="RNA_MeTrfase_RsmD"/>
</dbReference>
<protein>
    <submittedName>
        <fullName evidence="3">Unannotated protein</fullName>
    </submittedName>
</protein>
<dbReference type="AlphaFoldDB" id="A0A6J6AH61"/>
<keyword evidence="2" id="KW-0808">Transferase</keyword>
<dbReference type="EMBL" id="CAETWZ010000104">
    <property type="protein sequence ID" value="CAB4368213.1"/>
    <property type="molecule type" value="Genomic_DNA"/>
</dbReference>
<sequence length="205" mass="21524">MARPSAVDTDDGLFWTNHRRSLPCVRVVAGDLRGRRIEAPTSEATRPTTDMVREAVFNALGSLDVVQGARVLDLFAGTGAMGIEAISRGASHCVFVENDKAALAVLRSNIAALGISEKSTVIAGDAVGTAANQQGIDLLIADPPYGFDAWSKLLSSVTASLVVLESGRSIGPISGFETVREKKYGRTHVAFLSPSSAPDGTVEVQ</sequence>
<evidence type="ECO:0000313" key="4">
    <source>
        <dbReference type="EMBL" id="CAB4681638.1"/>
    </source>
</evidence>
<name>A0A6J6AH61_9ZZZZ</name>
<evidence type="ECO:0000256" key="2">
    <source>
        <dbReference type="ARBA" id="ARBA00022679"/>
    </source>
</evidence>
<proteinExistence type="predicted"/>
<dbReference type="EMBL" id="CAEZXA010000123">
    <property type="protein sequence ID" value="CAB4681638.1"/>
    <property type="molecule type" value="Genomic_DNA"/>
</dbReference>
<dbReference type="InterPro" id="IPR029063">
    <property type="entry name" value="SAM-dependent_MTases_sf"/>
</dbReference>
<gene>
    <name evidence="4" type="ORF">UFOPK2334_01211</name>
    <name evidence="3" type="ORF">UFOPK4179_01010</name>
    <name evidence="5" type="ORF">UFOPK4293_00724</name>
</gene>
<organism evidence="3">
    <name type="scientific">freshwater metagenome</name>
    <dbReference type="NCBI Taxonomy" id="449393"/>
    <lineage>
        <taxon>unclassified sequences</taxon>
        <taxon>metagenomes</taxon>
        <taxon>ecological metagenomes</taxon>
    </lineage>
</organism>
<dbReference type="CDD" id="cd02440">
    <property type="entry name" value="AdoMet_MTases"/>
    <property type="match status" value="1"/>
</dbReference>
<dbReference type="PIRSF" id="PIRSF004553">
    <property type="entry name" value="CHP00095"/>
    <property type="match status" value="1"/>
</dbReference>
<evidence type="ECO:0000313" key="5">
    <source>
        <dbReference type="EMBL" id="CAB5048861.1"/>
    </source>
</evidence>
<keyword evidence="1" id="KW-0489">Methyltransferase</keyword>
<reference evidence="3" key="1">
    <citation type="submission" date="2020-05" db="EMBL/GenBank/DDBJ databases">
        <authorList>
            <person name="Chiriac C."/>
            <person name="Salcher M."/>
            <person name="Ghai R."/>
            <person name="Kavagutti S V."/>
        </authorList>
    </citation>
    <scope>NUCLEOTIDE SEQUENCE</scope>
</reference>
<dbReference type="PANTHER" id="PTHR43542">
    <property type="entry name" value="METHYLTRANSFERASE"/>
    <property type="match status" value="1"/>
</dbReference>
<dbReference type="NCBIfam" id="TIGR00095">
    <property type="entry name" value="16S rRNA (guanine(966)-N(2))-methyltransferase RsmD"/>
    <property type="match status" value="1"/>
</dbReference>
<evidence type="ECO:0000256" key="1">
    <source>
        <dbReference type="ARBA" id="ARBA00022603"/>
    </source>
</evidence>
<dbReference type="Pfam" id="PF03602">
    <property type="entry name" value="Cons_hypoth95"/>
    <property type="match status" value="1"/>
</dbReference>
<dbReference type="GO" id="GO:0031167">
    <property type="term" value="P:rRNA methylation"/>
    <property type="evidence" value="ECO:0007669"/>
    <property type="project" value="InterPro"/>
</dbReference>